<protein>
    <submittedName>
        <fullName evidence="5">UDP-Glycosyltransferase/glycogen phosphorylase</fullName>
    </submittedName>
</protein>
<dbReference type="CDD" id="cd03784">
    <property type="entry name" value="GT1_Gtf-like"/>
    <property type="match status" value="1"/>
</dbReference>
<dbReference type="EMBL" id="JAHFXF010000865">
    <property type="protein sequence ID" value="KAG9681607.1"/>
    <property type="molecule type" value="Genomic_DNA"/>
</dbReference>
<dbReference type="Gene3D" id="3.40.50.2000">
    <property type="entry name" value="Glycogen Phosphorylase B"/>
    <property type="match status" value="2"/>
</dbReference>
<dbReference type="InterPro" id="IPR050426">
    <property type="entry name" value="Glycosyltransferase_28"/>
</dbReference>
<dbReference type="GO" id="GO:0005975">
    <property type="term" value="P:carbohydrate metabolic process"/>
    <property type="evidence" value="ECO:0007669"/>
    <property type="project" value="InterPro"/>
</dbReference>
<dbReference type="GO" id="GO:0016906">
    <property type="term" value="F:sterol 3-beta-glucosyltransferase activity"/>
    <property type="evidence" value="ECO:0007669"/>
    <property type="project" value="UniProtKB-ARBA"/>
</dbReference>
<dbReference type="OrthoDB" id="5835829at2759"/>
<evidence type="ECO:0000256" key="1">
    <source>
        <dbReference type="ARBA" id="ARBA00022679"/>
    </source>
</evidence>
<evidence type="ECO:0000259" key="4">
    <source>
        <dbReference type="Pfam" id="PF06722"/>
    </source>
</evidence>
<feature type="domain" description="Glycosyltransferase family 28 N-terminal" evidence="3">
    <location>
        <begin position="89"/>
        <end position="257"/>
    </location>
</feature>
<reference evidence="5" key="2">
    <citation type="submission" date="2021-08" db="EMBL/GenBank/DDBJ databases">
        <authorList>
            <person name="Gostincar C."/>
            <person name="Sun X."/>
            <person name="Song Z."/>
            <person name="Gunde-Cimerman N."/>
        </authorList>
    </citation>
    <scope>NUCLEOTIDE SEQUENCE</scope>
    <source>
        <strain evidence="5">EXF-9911</strain>
    </source>
</reference>
<gene>
    <name evidence="5" type="ORF">KCU76_g14387</name>
</gene>
<evidence type="ECO:0000313" key="6">
    <source>
        <dbReference type="Proteomes" id="UP000779574"/>
    </source>
</evidence>
<feature type="region of interest" description="Disordered" evidence="2">
    <location>
        <begin position="39"/>
        <end position="64"/>
    </location>
</feature>
<evidence type="ECO:0000259" key="3">
    <source>
        <dbReference type="Pfam" id="PF03033"/>
    </source>
</evidence>
<dbReference type="InterPro" id="IPR004276">
    <property type="entry name" value="GlycoTrans_28_N"/>
</dbReference>
<dbReference type="SUPFAM" id="SSF53756">
    <property type="entry name" value="UDP-Glycosyltransferase/glycogen phosphorylase"/>
    <property type="match status" value="1"/>
</dbReference>
<dbReference type="Proteomes" id="UP000779574">
    <property type="component" value="Unassembled WGS sequence"/>
</dbReference>
<dbReference type="PANTHER" id="PTHR48050">
    <property type="entry name" value="STEROL 3-BETA-GLUCOSYLTRANSFERASE"/>
    <property type="match status" value="1"/>
</dbReference>
<dbReference type="InterPro" id="IPR002213">
    <property type="entry name" value="UDP_glucos_trans"/>
</dbReference>
<dbReference type="FunFam" id="3.40.50.2000:FF:000009">
    <property type="entry name" value="Sterol 3-beta-glucosyltransferase UGT80A2"/>
    <property type="match status" value="1"/>
</dbReference>
<organism evidence="5 6">
    <name type="scientific">Aureobasidium melanogenum</name>
    <name type="common">Aureobasidium pullulans var. melanogenum</name>
    <dbReference type="NCBI Taxonomy" id="46634"/>
    <lineage>
        <taxon>Eukaryota</taxon>
        <taxon>Fungi</taxon>
        <taxon>Dikarya</taxon>
        <taxon>Ascomycota</taxon>
        <taxon>Pezizomycotina</taxon>
        <taxon>Dothideomycetes</taxon>
        <taxon>Dothideomycetidae</taxon>
        <taxon>Dothideales</taxon>
        <taxon>Saccotheciaceae</taxon>
        <taxon>Aureobasidium</taxon>
    </lineage>
</organism>
<dbReference type="FunFam" id="3.40.50.2000:FF:000268">
    <property type="entry name" value="Glycosyltransferase family 1 protein"/>
    <property type="match status" value="1"/>
</dbReference>
<dbReference type="InterPro" id="IPR010610">
    <property type="entry name" value="EryCIII-like_C"/>
</dbReference>
<name>A0A9P8E699_AURME</name>
<sequence length="873" mass="96372">MASCFSSGKRRSLKRSTSRSEIEGRFNVIVDKIHNHPWHNSIDKQKQASDNDEDNVQKTPKRANVHWRKHKDDFKPLVDSFSGTPRMNIAILIVGSRGDVQPYVAMGKVFQAAPYNHRVRICTHPNFKDFVQSNGLEFFSIGGDPEKLMAYMVKNPSVLPSLESMKAGDIGARRAEIAEMLTGCWRACTEAGNGIDPIILPKLSAIDAHTAVDVPQPFIADAIISNPPAYANIHIAEKLHCSLHMTFTMPWSPTTAFSHPLATLKGSEEDPRSANFLSFHLMELLTTEGLIDLVNDSRENTLGLDPIHASWGYRLMPELKVPFLYTWSPALIPKPKDWGSHIDISGFLFLESQSSFKPDTDLQEFLDSGPPPIYIGFGSIVGDDPEKMTRMILDAVKLVGVRALVSRGWGNIGGTDVPDNVFLVGNVPHDWLSPHCSAVVHHGGAGTTAIGIALGLPTVVVPFFGDQPFWGDMIHRAGAGPQPIPYKNLDAEKLADQIRYALQPDIKARAHELSIRIKNETGTKTAASIFNGTEQMQELNCFLCPDLVGVWRVRRTNIRLSALAVSVLIDHGLIDYTKLKLFQKKRWYVEKGASSPLMGVIGTLGTTGMAYKNSFHQLGQDLHPQNKSATVRLDGDEVERRPGPVKAVGKFGASLAMNTLRMPIDLLYNITNGCHNLPGYFDDTVRVRGEITGLGSGLRVGGQELCFGFYDAVTGLVTQPVRGYKKAHGEGTGGEALGVVKGLGTGLGSFVCKSSAAALGVPGYGFKGLERSIRTNWKRTDRAEKTEHFLEPWLRMTKDQREKMGHQQAREAILDLLMEAKGNDLEKQIRGRRGWQGFAELQRLREDPEKAAAKEQDIVESWKRLTSTNRLPV</sequence>
<feature type="non-terminal residue" evidence="5">
    <location>
        <position position="1"/>
    </location>
</feature>
<accession>A0A9P8E699</accession>
<keyword evidence="1" id="KW-0808">Transferase</keyword>
<comment type="caution">
    <text evidence="5">The sequence shown here is derived from an EMBL/GenBank/DDBJ whole genome shotgun (WGS) entry which is preliminary data.</text>
</comment>
<evidence type="ECO:0000256" key="2">
    <source>
        <dbReference type="SAM" id="MobiDB-lite"/>
    </source>
</evidence>
<dbReference type="Pfam" id="PF06722">
    <property type="entry name" value="EryCIII-like_C"/>
    <property type="match status" value="1"/>
</dbReference>
<dbReference type="AlphaFoldDB" id="A0A9P8E699"/>
<evidence type="ECO:0000313" key="5">
    <source>
        <dbReference type="EMBL" id="KAG9681607.1"/>
    </source>
</evidence>
<feature type="domain" description="Erythromycin biosynthesis protein CIII-like C-terminal" evidence="4">
    <location>
        <begin position="416"/>
        <end position="503"/>
    </location>
</feature>
<reference evidence="5" key="1">
    <citation type="journal article" date="2021" name="J Fungi (Basel)">
        <title>Virulence traits and population genomics of the black yeast Aureobasidium melanogenum.</title>
        <authorList>
            <person name="Cernosa A."/>
            <person name="Sun X."/>
            <person name="Gostincar C."/>
            <person name="Fang C."/>
            <person name="Gunde-Cimerman N."/>
            <person name="Song Z."/>
        </authorList>
    </citation>
    <scope>NUCLEOTIDE SEQUENCE</scope>
    <source>
        <strain evidence="5">EXF-9911</strain>
    </source>
</reference>
<dbReference type="PANTHER" id="PTHR48050:SF13">
    <property type="entry name" value="STEROL 3-BETA-GLUCOSYLTRANSFERASE UGT80A2"/>
    <property type="match status" value="1"/>
</dbReference>
<dbReference type="Pfam" id="PF03033">
    <property type="entry name" value="Glyco_transf_28"/>
    <property type="match status" value="1"/>
</dbReference>
<proteinExistence type="predicted"/>